<keyword evidence="1 7" id="KW-0245">EGF-like domain</keyword>
<dbReference type="PROSITE" id="PS01187">
    <property type="entry name" value="EGF_CA"/>
    <property type="match status" value="2"/>
</dbReference>
<evidence type="ECO:0000259" key="10">
    <source>
        <dbReference type="PROSITE" id="PS50026"/>
    </source>
</evidence>
<evidence type="ECO:0000256" key="3">
    <source>
        <dbReference type="ARBA" id="ARBA00022729"/>
    </source>
</evidence>
<dbReference type="RefSeq" id="XP_022670263.1">
    <property type="nucleotide sequence ID" value="XM_022814528.1"/>
</dbReference>
<dbReference type="EnsemblMetazoa" id="XM_022814526">
    <property type="protein sequence ID" value="XP_022670261"/>
    <property type="gene ID" value="LOC111254058"/>
</dbReference>
<dbReference type="PROSITE" id="PS50068">
    <property type="entry name" value="LDLRA_2"/>
    <property type="match status" value="1"/>
</dbReference>
<dbReference type="InterPro" id="IPR036055">
    <property type="entry name" value="LDL_receptor-like_sf"/>
</dbReference>
<feature type="domain" description="EGF-like" evidence="10">
    <location>
        <begin position="129"/>
        <end position="168"/>
    </location>
</feature>
<dbReference type="Pfam" id="PF00057">
    <property type="entry name" value="Ldl_recept_a"/>
    <property type="match status" value="1"/>
</dbReference>
<keyword evidence="2" id="KW-0812">Transmembrane</keyword>
<evidence type="ECO:0000256" key="4">
    <source>
        <dbReference type="ARBA" id="ARBA00022737"/>
    </source>
</evidence>
<dbReference type="CDD" id="cd00112">
    <property type="entry name" value="LDLa"/>
    <property type="match status" value="1"/>
</dbReference>
<evidence type="ECO:0000256" key="2">
    <source>
        <dbReference type="ARBA" id="ARBA00022692"/>
    </source>
</evidence>
<dbReference type="InterPro" id="IPR011042">
    <property type="entry name" value="6-blade_b-propeller_TolB-like"/>
</dbReference>
<evidence type="ECO:0000256" key="8">
    <source>
        <dbReference type="PROSITE-ProRule" id="PRU00124"/>
    </source>
</evidence>
<keyword evidence="12" id="KW-1185">Reference proteome</keyword>
<comment type="caution">
    <text evidence="7">Lacks conserved residue(s) required for the propagation of feature annotation.</text>
</comment>
<dbReference type="Gene3D" id="2.120.10.30">
    <property type="entry name" value="TolB, C-terminal domain"/>
    <property type="match status" value="1"/>
</dbReference>
<keyword evidence="5" id="KW-0472">Membrane</keyword>
<dbReference type="InterPro" id="IPR001881">
    <property type="entry name" value="EGF-like_Ca-bd_dom"/>
</dbReference>
<dbReference type="PROSITE" id="PS50026">
    <property type="entry name" value="EGF_3"/>
    <property type="match status" value="1"/>
</dbReference>
<dbReference type="Pfam" id="PF07645">
    <property type="entry name" value="EGF_CA"/>
    <property type="match status" value="2"/>
</dbReference>
<dbReference type="InterPro" id="IPR002172">
    <property type="entry name" value="LDrepeatLR_classA_rpt"/>
</dbReference>
<name>A0A7M7MED5_VARDE</name>
<dbReference type="SMART" id="SM00179">
    <property type="entry name" value="EGF_CA"/>
    <property type="match status" value="2"/>
</dbReference>
<dbReference type="SMART" id="SM00181">
    <property type="entry name" value="EGF"/>
    <property type="match status" value="4"/>
</dbReference>
<dbReference type="SUPFAM" id="SSF63825">
    <property type="entry name" value="YWTD domain"/>
    <property type="match status" value="1"/>
</dbReference>
<reference evidence="11" key="1">
    <citation type="submission" date="2021-01" db="UniProtKB">
        <authorList>
            <consortium name="EnsemblMetazoa"/>
        </authorList>
    </citation>
    <scope>IDENTIFICATION</scope>
</reference>
<proteinExistence type="predicted"/>
<dbReference type="SUPFAM" id="SSF57424">
    <property type="entry name" value="LDL receptor-like module"/>
    <property type="match status" value="1"/>
</dbReference>
<dbReference type="EnsemblMetazoa" id="XM_022814524">
    <property type="protein sequence ID" value="XP_022670259"/>
    <property type="gene ID" value="LOC111254058"/>
</dbReference>
<dbReference type="InterPro" id="IPR018097">
    <property type="entry name" value="EGF_Ca-bd_CS"/>
</dbReference>
<dbReference type="RefSeq" id="XP_022670261.1">
    <property type="nucleotide sequence ID" value="XM_022814526.1"/>
</dbReference>
<dbReference type="InterPro" id="IPR000742">
    <property type="entry name" value="EGF"/>
</dbReference>
<dbReference type="Gene3D" id="4.10.400.10">
    <property type="entry name" value="Low-density Lipoprotein Receptor"/>
    <property type="match status" value="1"/>
</dbReference>
<dbReference type="EnsemblMetazoa" id="XM_022814528">
    <property type="protein sequence ID" value="XP_022670263"/>
    <property type="gene ID" value="LOC111254058"/>
</dbReference>
<dbReference type="CDD" id="cd00054">
    <property type="entry name" value="EGF_CA"/>
    <property type="match status" value="2"/>
</dbReference>
<dbReference type="OrthoDB" id="4062651at2759"/>
<feature type="signal peptide" evidence="9">
    <location>
        <begin position="1"/>
        <end position="27"/>
    </location>
</feature>
<dbReference type="EnsemblMetazoa" id="XM_022814523">
    <property type="protein sequence ID" value="XP_022670258"/>
    <property type="gene ID" value="LOC111254058"/>
</dbReference>
<evidence type="ECO:0000256" key="7">
    <source>
        <dbReference type="PROSITE-ProRule" id="PRU00076"/>
    </source>
</evidence>
<dbReference type="RefSeq" id="XP_022670259.1">
    <property type="nucleotide sequence ID" value="XM_022814524.1"/>
</dbReference>
<dbReference type="RefSeq" id="XP_022670258.1">
    <property type="nucleotide sequence ID" value="XM_022814523.1"/>
</dbReference>
<dbReference type="PANTHER" id="PTHR24039:SF53">
    <property type="entry name" value="EGF-LIKE DOMAIN-CONTAINING PROTEIN"/>
    <property type="match status" value="1"/>
</dbReference>
<feature type="chain" id="PRO_5033913549" description="EGF-like domain-containing protein" evidence="9">
    <location>
        <begin position="28"/>
        <end position="625"/>
    </location>
</feature>
<dbReference type="FunFam" id="2.10.25.10:FF:000038">
    <property type="entry name" value="Fibrillin 2"/>
    <property type="match status" value="1"/>
</dbReference>
<dbReference type="InterPro" id="IPR049883">
    <property type="entry name" value="NOTCH1_EGF-like"/>
</dbReference>
<dbReference type="Proteomes" id="UP000594260">
    <property type="component" value="Unplaced"/>
</dbReference>
<dbReference type="GO" id="GO:0005509">
    <property type="term" value="F:calcium ion binding"/>
    <property type="evidence" value="ECO:0007669"/>
    <property type="project" value="InterPro"/>
</dbReference>
<sequence>MRQRSADSLAVLASILFVALLTSSGRSQEDGDNKVVVNFEEDKCSFLETNDDLFLCESNKTCISKALVCDGHQDCADNLDESLCFCSNDAECVKKKGKGYKCEKNLELAMSNCNPCPKGKQFVKDQCEDIDECANSNDVCANQGSCLNFDGGYTCVQCPKGYVAHMLDRRYFDAVNRTSGSRDGPERRQVLRRLFLCTDLNECEIDNPCHASYCVNTVGFFQCACPSNHAPHTMPNDSPDAKLGLENGEFADNVCRAIGGEPLIAIAENQSIAIYDMRSRVLIRTVKVDQAIVDIVAYKDIVFFAHRHQVWEYRVATDVRSLIVDLDEHDKQLNQALSTSIRRLAVDWENKRIYILTGDTITLVNFFGRGATIMPHRGSVTSIAVDPVERYLFYSEQGNVRRVHLDGTSTPELIFRALATVLYENVQGGEAMALDPNIRIIYYIHERVLYSFDYEGQQSAVLKTEAPFARLEPFEDRLFASFRVDASGLVSLHRSGYTFSQEPKQAARPDNIITFQPTRPRAMSVLHVAKFPESHKPTLPCFAPEVCRSGWCFPLPDPNAAGHRCVCSPGDVDRDCIRIRLHSFKPKNALMSSAEISAATGSTITYRYSVISSGLIVFINLKMIL</sequence>
<dbReference type="EnsemblMetazoa" id="XM_022814527">
    <property type="protein sequence ID" value="XP_022670262"/>
    <property type="gene ID" value="LOC111254058"/>
</dbReference>
<dbReference type="SUPFAM" id="SSF57196">
    <property type="entry name" value="EGF/Laminin"/>
    <property type="match status" value="2"/>
</dbReference>
<dbReference type="SMART" id="SM00192">
    <property type="entry name" value="LDLa"/>
    <property type="match status" value="1"/>
</dbReference>
<evidence type="ECO:0000256" key="1">
    <source>
        <dbReference type="ARBA" id="ARBA00022536"/>
    </source>
</evidence>
<protein>
    <recommendedName>
        <fullName evidence="10">EGF-like domain-containing protein</fullName>
    </recommendedName>
</protein>
<dbReference type="AlphaFoldDB" id="A0A7M7MED5"/>
<evidence type="ECO:0000313" key="12">
    <source>
        <dbReference type="Proteomes" id="UP000594260"/>
    </source>
</evidence>
<dbReference type="EnsemblMetazoa" id="XM_022814525">
    <property type="protein sequence ID" value="XP_022670260"/>
    <property type="gene ID" value="LOC111254058"/>
</dbReference>
<dbReference type="RefSeq" id="XP_022670262.1">
    <property type="nucleotide sequence ID" value="XM_022814527.1"/>
</dbReference>
<keyword evidence="3 9" id="KW-0732">Signal</keyword>
<dbReference type="KEGG" id="vde:111254058"/>
<feature type="disulfide bond" evidence="8">
    <location>
        <begin position="69"/>
        <end position="84"/>
    </location>
</feature>
<dbReference type="GeneID" id="111254058"/>
<accession>A0A7M7MED5</accession>
<dbReference type="Gene3D" id="2.10.25.10">
    <property type="entry name" value="Laminin"/>
    <property type="match status" value="2"/>
</dbReference>
<evidence type="ECO:0000256" key="6">
    <source>
        <dbReference type="ARBA" id="ARBA00023157"/>
    </source>
</evidence>
<dbReference type="PANTHER" id="PTHR24039">
    <property type="entry name" value="FIBRILLIN-RELATED"/>
    <property type="match status" value="1"/>
</dbReference>
<evidence type="ECO:0000313" key="11">
    <source>
        <dbReference type="EnsemblMetazoa" id="XP_022670259"/>
    </source>
</evidence>
<evidence type="ECO:0000256" key="9">
    <source>
        <dbReference type="SAM" id="SignalP"/>
    </source>
</evidence>
<dbReference type="InParanoid" id="A0A7M7MED5"/>
<dbReference type="RefSeq" id="XP_022670260.1">
    <property type="nucleotide sequence ID" value="XM_022814525.1"/>
</dbReference>
<evidence type="ECO:0000256" key="5">
    <source>
        <dbReference type="ARBA" id="ARBA00022989"/>
    </source>
</evidence>
<organism evidence="11 12">
    <name type="scientific">Varroa destructor</name>
    <name type="common">Honeybee mite</name>
    <dbReference type="NCBI Taxonomy" id="109461"/>
    <lineage>
        <taxon>Eukaryota</taxon>
        <taxon>Metazoa</taxon>
        <taxon>Ecdysozoa</taxon>
        <taxon>Arthropoda</taxon>
        <taxon>Chelicerata</taxon>
        <taxon>Arachnida</taxon>
        <taxon>Acari</taxon>
        <taxon>Parasitiformes</taxon>
        <taxon>Mesostigmata</taxon>
        <taxon>Gamasina</taxon>
        <taxon>Dermanyssoidea</taxon>
        <taxon>Varroidae</taxon>
        <taxon>Varroa</taxon>
    </lineage>
</organism>
<keyword evidence="5" id="KW-1133">Transmembrane helix</keyword>
<keyword evidence="4" id="KW-0677">Repeat</keyword>
<keyword evidence="6 8" id="KW-1015">Disulfide bond</keyword>